<evidence type="ECO:0000313" key="3">
    <source>
        <dbReference type="EMBL" id="NYG37001.1"/>
    </source>
</evidence>
<sequence length="98" mass="10568">MGSTFAVSTDRLASSSTDTARISEEVESTVAAMMSRLISLQDEWTGSASGSFQDLVTEWRATQRQVKDSLDTIARVLGEAGEAYRETEDGVRASMGGR</sequence>
<keyword evidence="4" id="KW-1185">Reference proteome</keyword>
<dbReference type="Proteomes" id="UP000592181">
    <property type="component" value="Unassembled WGS sequence"/>
</dbReference>
<reference evidence="3 4" key="1">
    <citation type="submission" date="2020-07" db="EMBL/GenBank/DDBJ databases">
        <title>Sequencing the genomes of 1000 actinobacteria strains.</title>
        <authorList>
            <person name="Klenk H.-P."/>
        </authorList>
    </citation>
    <scope>NUCLEOTIDE SEQUENCE [LARGE SCALE GENOMIC DNA]</scope>
    <source>
        <strain evidence="3 4">DSM 24723</strain>
    </source>
</reference>
<accession>A0A852XEW1</accession>
<dbReference type="NCBIfam" id="TIGR03930">
    <property type="entry name" value="WXG100_ESAT6"/>
    <property type="match status" value="1"/>
</dbReference>
<dbReference type="InterPro" id="IPR036689">
    <property type="entry name" value="ESAT-6-like_sf"/>
</dbReference>
<comment type="similarity">
    <text evidence="1">Belongs to the WXG100 family.</text>
</comment>
<dbReference type="SUPFAM" id="SSF140453">
    <property type="entry name" value="EsxAB dimer-like"/>
    <property type="match status" value="1"/>
</dbReference>
<dbReference type="AlphaFoldDB" id="A0A852XEW1"/>
<evidence type="ECO:0000256" key="2">
    <source>
        <dbReference type="SAM" id="MobiDB-lite"/>
    </source>
</evidence>
<organism evidence="3 4">
    <name type="scientific">Janibacter alkaliphilus</name>
    <dbReference type="NCBI Taxonomy" id="1069963"/>
    <lineage>
        <taxon>Bacteria</taxon>
        <taxon>Bacillati</taxon>
        <taxon>Actinomycetota</taxon>
        <taxon>Actinomycetes</taxon>
        <taxon>Micrococcales</taxon>
        <taxon>Intrasporangiaceae</taxon>
        <taxon>Janibacter</taxon>
    </lineage>
</organism>
<gene>
    <name evidence="3" type="ORF">BJY28_001470</name>
</gene>
<dbReference type="InterPro" id="IPR010310">
    <property type="entry name" value="T7SS_ESAT-6-like"/>
</dbReference>
<dbReference type="EMBL" id="JACBZX010000001">
    <property type="protein sequence ID" value="NYG37001.1"/>
    <property type="molecule type" value="Genomic_DNA"/>
</dbReference>
<dbReference type="RefSeq" id="WP_179462434.1">
    <property type="nucleotide sequence ID" value="NZ_JACBZX010000001.1"/>
</dbReference>
<feature type="compositionally biased region" description="Polar residues" evidence="2">
    <location>
        <begin position="1"/>
        <end position="20"/>
    </location>
</feature>
<proteinExistence type="inferred from homology"/>
<comment type="caution">
    <text evidence="3">The sequence shown here is derived from an EMBL/GenBank/DDBJ whole genome shotgun (WGS) entry which is preliminary data.</text>
</comment>
<evidence type="ECO:0000256" key="1">
    <source>
        <dbReference type="RuleBase" id="RU362001"/>
    </source>
</evidence>
<protein>
    <recommendedName>
        <fullName evidence="1">ESAT-6-like protein</fullName>
    </recommendedName>
</protein>
<feature type="region of interest" description="Disordered" evidence="2">
    <location>
        <begin position="1"/>
        <end position="22"/>
    </location>
</feature>
<dbReference type="Gene3D" id="1.10.287.1060">
    <property type="entry name" value="ESAT-6-like"/>
    <property type="match status" value="1"/>
</dbReference>
<name>A0A852XEW1_9MICO</name>
<dbReference type="Pfam" id="PF06013">
    <property type="entry name" value="WXG100"/>
    <property type="match status" value="1"/>
</dbReference>
<evidence type="ECO:0000313" key="4">
    <source>
        <dbReference type="Proteomes" id="UP000592181"/>
    </source>
</evidence>